<sequence>MFSGFTRWTKLGRTVNNKAIGYPADVHDFTASDVVPLTLNVWIFKMTDTTPSNLPIAESSDCCHFPPLWFFFEPYHLGTLAAEVCNHRP</sequence>
<proteinExistence type="predicted"/>
<keyword evidence="2" id="KW-1185">Reference proteome</keyword>
<gene>
    <name evidence="1" type="ORF">CEXT_702631</name>
</gene>
<evidence type="ECO:0000313" key="2">
    <source>
        <dbReference type="Proteomes" id="UP001054945"/>
    </source>
</evidence>
<evidence type="ECO:0000313" key="1">
    <source>
        <dbReference type="EMBL" id="GIY58467.1"/>
    </source>
</evidence>
<dbReference type="Proteomes" id="UP001054945">
    <property type="component" value="Unassembled WGS sequence"/>
</dbReference>
<organism evidence="1 2">
    <name type="scientific">Caerostris extrusa</name>
    <name type="common">Bark spider</name>
    <name type="synonym">Caerostris bankana</name>
    <dbReference type="NCBI Taxonomy" id="172846"/>
    <lineage>
        <taxon>Eukaryota</taxon>
        <taxon>Metazoa</taxon>
        <taxon>Ecdysozoa</taxon>
        <taxon>Arthropoda</taxon>
        <taxon>Chelicerata</taxon>
        <taxon>Arachnida</taxon>
        <taxon>Araneae</taxon>
        <taxon>Araneomorphae</taxon>
        <taxon>Entelegynae</taxon>
        <taxon>Araneoidea</taxon>
        <taxon>Araneidae</taxon>
        <taxon>Caerostris</taxon>
    </lineage>
</organism>
<protein>
    <submittedName>
        <fullName evidence="1">Uncharacterized protein</fullName>
    </submittedName>
</protein>
<name>A0AAV4UL58_CAEEX</name>
<accession>A0AAV4UL58</accession>
<comment type="caution">
    <text evidence="1">The sequence shown here is derived from an EMBL/GenBank/DDBJ whole genome shotgun (WGS) entry which is preliminary data.</text>
</comment>
<dbReference type="EMBL" id="BPLR01013065">
    <property type="protein sequence ID" value="GIY58467.1"/>
    <property type="molecule type" value="Genomic_DNA"/>
</dbReference>
<reference evidence="1 2" key="1">
    <citation type="submission" date="2021-06" db="EMBL/GenBank/DDBJ databases">
        <title>Caerostris extrusa draft genome.</title>
        <authorList>
            <person name="Kono N."/>
            <person name="Arakawa K."/>
        </authorList>
    </citation>
    <scope>NUCLEOTIDE SEQUENCE [LARGE SCALE GENOMIC DNA]</scope>
</reference>
<dbReference type="AlphaFoldDB" id="A0AAV4UL58"/>